<dbReference type="RefSeq" id="WP_265419693.1">
    <property type="nucleotide sequence ID" value="NZ_CP093443.1"/>
</dbReference>
<feature type="compositionally biased region" description="Low complexity" evidence="2">
    <location>
        <begin position="99"/>
        <end position="115"/>
    </location>
</feature>
<organism evidence="4 5">
    <name type="scientific">Brevibacterium spongiae</name>
    <dbReference type="NCBI Taxonomy" id="2909672"/>
    <lineage>
        <taxon>Bacteria</taxon>
        <taxon>Bacillati</taxon>
        <taxon>Actinomycetota</taxon>
        <taxon>Actinomycetes</taxon>
        <taxon>Micrococcales</taxon>
        <taxon>Brevibacteriaceae</taxon>
        <taxon>Brevibacterium</taxon>
    </lineage>
</organism>
<dbReference type="EMBL" id="CP093443">
    <property type="protein sequence ID" value="UVI37136.1"/>
    <property type="molecule type" value="Genomic_DNA"/>
</dbReference>
<dbReference type="Pfam" id="PF13378">
    <property type="entry name" value="MR_MLE_C"/>
    <property type="match status" value="1"/>
</dbReference>
<proteinExistence type="predicted"/>
<dbReference type="SFLD" id="SFLDG00180">
    <property type="entry name" value="muconate_cycloisomerase"/>
    <property type="match status" value="1"/>
</dbReference>
<dbReference type="Proteomes" id="UP001064879">
    <property type="component" value="Chromosome"/>
</dbReference>
<dbReference type="SFLD" id="SFLDF00009">
    <property type="entry name" value="o-succinylbenzoate_synthase"/>
    <property type="match status" value="1"/>
</dbReference>
<evidence type="ECO:0000313" key="4">
    <source>
        <dbReference type="EMBL" id="UVI37136.1"/>
    </source>
</evidence>
<name>A0ABY5STC8_9MICO</name>
<dbReference type="SUPFAM" id="SSF51604">
    <property type="entry name" value="Enolase C-terminal domain-like"/>
    <property type="match status" value="1"/>
</dbReference>
<dbReference type="Pfam" id="PF18374">
    <property type="entry name" value="Enolase_like_N"/>
    <property type="match status" value="1"/>
</dbReference>
<dbReference type="InterPro" id="IPR036849">
    <property type="entry name" value="Enolase-like_C_sf"/>
</dbReference>
<evidence type="ECO:0000256" key="1">
    <source>
        <dbReference type="ARBA" id="ARBA00022723"/>
    </source>
</evidence>
<dbReference type="PANTHER" id="PTHR48073">
    <property type="entry name" value="O-SUCCINYLBENZOATE SYNTHASE-RELATED"/>
    <property type="match status" value="1"/>
</dbReference>
<dbReference type="CDD" id="cd03320">
    <property type="entry name" value="OSBS"/>
    <property type="match status" value="1"/>
</dbReference>
<sequence length="391" mass="42098">MSETARRLPASASEPLDLPERFSDVIEDLHVLRLPMVTRFRGITEREVAVFAGPAGWAEFSPFVEYDTAEASRWLRAALEFSGLTPPLTGGRSGAAQNSGTEAAGGTEAAPASSSQARTVTETVDVNGTLPACPPSEVETILARYGHVGTVKAKVAERGIDSLDDDLARLREFRRLFPDTTLRLDANAGYGPDDALTACEEFAAFDLQYFEQPVPGVEQLAELRRELERRDLPIVLAADESIRKAEDPLRVAELGAAEVIIVKVQPLGGIGPALDVITASGLPAVVSSALESSVGLAAGAELAARLPRTDSSRDLLGERVACGLGTARLFTTDLVDDEDALKPVDGAIPVRRITPDPDRVQSLAVDPGRFEWWVKRFEDCWAHLRSANRFS</sequence>
<dbReference type="Gene3D" id="3.30.390.10">
    <property type="entry name" value="Enolase-like, N-terminal domain"/>
    <property type="match status" value="1"/>
</dbReference>
<dbReference type="PANTHER" id="PTHR48073:SF2">
    <property type="entry name" value="O-SUCCINYLBENZOATE SYNTHASE"/>
    <property type="match status" value="1"/>
</dbReference>
<dbReference type="Gene3D" id="3.20.20.120">
    <property type="entry name" value="Enolase-like C-terminal domain"/>
    <property type="match status" value="1"/>
</dbReference>
<reference evidence="4" key="1">
    <citation type="submission" date="2022-03" db="EMBL/GenBank/DDBJ databases">
        <title>Brevibacterium spongiae sp. nov., isolated from marine sponge.</title>
        <authorList>
            <person name="Li Z."/>
            <person name="Zhang M."/>
        </authorList>
    </citation>
    <scope>NUCLEOTIDE SEQUENCE</scope>
    <source>
        <strain evidence="4">WHS-Z9</strain>
    </source>
</reference>
<dbReference type="InterPro" id="IPR029065">
    <property type="entry name" value="Enolase_C-like"/>
</dbReference>
<dbReference type="SFLD" id="SFLDS00001">
    <property type="entry name" value="Enolase"/>
    <property type="match status" value="1"/>
</dbReference>
<evidence type="ECO:0000256" key="2">
    <source>
        <dbReference type="SAM" id="MobiDB-lite"/>
    </source>
</evidence>
<dbReference type="InterPro" id="IPR013342">
    <property type="entry name" value="Mandelate_racemase_C"/>
</dbReference>
<feature type="domain" description="Mandelate racemase/muconate lactonizing enzyme C-terminal" evidence="3">
    <location>
        <begin position="135"/>
        <end position="230"/>
    </location>
</feature>
<evidence type="ECO:0000259" key="3">
    <source>
        <dbReference type="SMART" id="SM00922"/>
    </source>
</evidence>
<feature type="region of interest" description="Disordered" evidence="2">
    <location>
        <begin position="86"/>
        <end position="118"/>
    </location>
</feature>
<dbReference type="NCBIfam" id="NF002782">
    <property type="entry name" value="PRK02901.1"/>
    <property type="match status" value="1"/>
</dbReference>
<dbReference type="GO" id="GO:0043748">
    <property type="term" value="F:O-succinylbenzoate synthase activity"/>
    <property type="evidence" value="ECO:0007669"/>
    <property type="project" value="UniProtKB-EC"/>
</dbReference>
<protein>
    <submittedName>
        <fullName evidence="4">O-succinylbenzoate synthase</fullName>
        <ecNumber evidence="4">4.2.1.113</ecNumber>
    </submittedName>
</protein>
<dbReference type="SMART" id="SM00922">
    <property type="entry name" value="MR_MLE"/>
    <property type="match status" value="1"/>
</dbReference>
<dbReference type="InterPro" id="IPR029017">
    <property type="entry name" value="Enolase-like_N"/>
</dbReference>
<dbReference type="EC" id="4.2.1.113" evidence="4"/>
<gene>
    <name evidence="4" type="ORF">L1F31_05635</name>
</gene>
<evidence type="ECO:0000313" key="5">
    <source>
        <dbReference type="Proteomes" id="UP001064879"/>
    </source>
</evidence>
<keyword evidence="4" id="KW-0456">Lyase</keyword>
<keyword evidence="1" id="KW-0479">Metal-binding</keyword>
<keyword evidence="5" id="KW-1185">Reference proteome</keyword>
<accession>A0ABY5STC8</accession>